<comment type="caution">
    <text evidence="1">The sequence shown here is derived from an EMBL/GenBank/DDBJ whole genome shotgun (WGS) entry which is preliminary data.</text>
</comment>
<sequence length="85" mass="9621">KPLVQPGDLNSMATKFRDCEIHMPEDEKHRGYFLCGKWWPSSSDHRAAPAASGNNEIVIHHKNKTTSTDRFELNRLLAVFIASVT</sequence>
<dbReference type="AlphaFoldDB" id="A0A8X6UEM1"/>
<gene>
    <name evidence="1" type="ORF">NPIL_79421</name>
</gene>
<organism evidence="1 2">
    <name type="scientific">Nephila pilipes</name>
    <name type="common">Giant wood spider</name>
    <name type="synonym">Nephila maculata</name>
    <dbReference type="NCBI Taxonomy" id="299642"/>
    <lineage>
        <taxon>Eukaryota</taxon>
        <taxon>Metazoa</taxon>
        <taxon>Ecdysozoa</taxon>
        <taxon>Arthropoda</taxon>
        <taxon>Chelicerata</taxon>
        <taxon>Arachnida</taxon>
        <taxon>Araneae</taxon>
        <taxon>Araneomorphae</taxon>
        <taxon>Entelegynae</taxon>
        <taxon>Araneoidea</taxon>
        <taxon>Nephilidae</taxon>
        <taxon>Nephila</taxon>
    </lineage>
</organism>
<dbReference type="OrthoDB" id="6418051at2759"/>
<proteinExistence type="predicted"/>
<name>A0A8X6UEM1_NEPPI</name>
<evidence type="ECO:0000313" key="2">
    <source>
        <dbReference type="Proteomes" id="UP000887013"/>
    </source>
</evidence>
<dbReference type="Proteomes" id="UP000887013">
    <property type="component" value="Unassembled WGS sequence"/>
</dbReference>
<protein>
    <submittedName>
        <fullName evidence="1">Uncharacterized protein</fullName>
    </submittedName>
</protein>
<reference evidence="1" key="1">
    <citation type="submission" date="2020-08" db="EMBL/GenBank/DDBJ databases">
        <title>Multicomponent nature underlies the extraordinary mechanical properties of spider dragline silk.</title>
        <authorList>
            <person name="Kono N."/>
            <person name="Nakamura H."/>
            <person name="Mori M."/>
            <person name="Yoshida Y."/>
            <person name="Ohtoshi R."/>
            <person name="Malay A.D."/>
            <person name="Moran D.A.P."/>
            <person name="Tomita M."/>
            <person name="Numata K."/>
            <person name="Arakawa K."/>
        </authorList>
    </citation>
    <scope>NUCLEOTIDE SEQUENCE</scope>
</reference>
<evidence type="ECO:0000313" key="1">
    <source>
        <dbReference type="EMBL" id="GFU09298.1"/>
    </source>
</evidence>
<accession>A0A8X6UEM1</accession>
<feature type="non-terminal residue" evidence="1">
    <location>
        <position position="1"/>
    </location>
</feature>
<dbReference type="EMBL" id="BMAW01124725">
    <property type="protein sequence ID" value="GFU09298.1"/>
    <property type="molecule type" value="Genomic_DNA"/>
</dbReference>
<keyword evidence="2" id="KW-1185">Reference proteome</keyword>